<feature type="domain" description="F-box" evidence="1">
    <location>
        <begin position="2"/>
        <end position="49"/>
    </location>
</feature>
<dbReference type="PANTHER" id="PTHR31672">
    <property type="entry name" value="BNACNNG10540D PROTEIN"/>
    <property type="match status" value="1"/>
</dbReference>
<keyword evidence="3" id="KW-1185">Reference proteome</keyword>
<sequence>MSTWLDKFPSDVRVDMLKRMDSRSLLRLMSSCKSMFSLYRDTKRNFNSIKEVSSISVDVTYFLLGSIYGLVCFAKTFHPYDYDIILWNPFLVKNLTLPIPVETCERSCAIGFGFDHHCLDYKADVYVVRAGEWKKVIVSISRPASTIVHGGGIIKFTQSSQGQSCEEYSLLTYNLSTDLFSEMGIEEIMEHKFMSLTKLTFNGEEKLVLYHDDQYYDFYVWVMEEYGVVDSWREIYILGYKSHDEYIKVLHRKNGEIVFSTTQGGMLSCGIEGDIYENTNVKVIKDYGLQFEYIGPFVTSLVSVEQHFHMWLFIVFLL</sequence>
<dbReference type="EMBL" id="JBDFQZ010000009">
    <property type="protein sequence ID" value="KAK9689193.1"/>
    <property type="molecule type" value="Genomic_DNA"/>
</dbReference>
<dbReference type="InterPro" id="IPR050796">
    <property type="entry name" value="SCF_F-box_component"/>
</dbReference>
<dbReference type="PROSITE" id="PS50181">
    <property type="entry name" value="FBOX"/>
    <property type="match status" value="1"/>
</dbReference>
<accession>A0AAW1II73</accession>
<evidence type="ECO:0000313" key="2">
    <source>
        <dbReference type="EMBL" id="KAK9689193.1"/>
    </source>
</evidence>
<reference evidence="2" key="1">
    <citation type="submission" date="2024-03" db="EMBL/GenBank/DDBJ databases">
        <title>WGS assembly of Saponaria officinalis var. Norfolk2.</title>
        <authorList>
            <person name="Jenkins J."/>
            <person name="Shu S."/>
            <person name="Grimwood J."/>
            <person name="Barry K."/>
            <person name="Goodstein D."/>
            <person name="Schmutz J."/>
            <person name="Leebens-Mack J."/>
            <person name="Osbourn A."/>
        </authorList>
    </citation>
    <scope>NUCLEOTIDE SEQUENCE [LARGE SCALE GENOMIC DNA]</scope>
    <source>
        <strain evidence="2">JIC</strain>
    </source>
</reference>
<evidence type="ECO:0000313" key="3">
    <source>
        <dbReference type="Proteomes" id="UP001443914"/>
    </source>
</evidence>
<proteinExistence type="predicted"/>
<comment type="caution">
    <text evidence="2">The sequence shown here is derived from an EMBL/GenBank/DDBJ whole genome shotgun (WGS) entry which is preliminary data.</text>
</comment>
<organism evidence="2 3">
    <name type="scientific">Saponaria officinalis</name>
    <name type="common">Common soapwort</name>
    <name type="synonym">Lychnis saponaria</name>
    <dbReference type="NCBI Taxonomy" id="3572"/>
    <lineage>
        <taxon>Eukaryota</taxon>
        <taxon>Viridiplantae</taxon>
        <taxon>Streptophyta</taxon>
        <taxon>Embryophyta</taxon>
        <taxon>Tracheophyta</taxon>
        <taxon>Spermatophyta</taxon>
        <taxon>Magnoliopsida</taxon>
        <taxon>eudicotyledons</taxon>
        <taxon>Gunneridae</taxon>
        <taxon>Pentapetalae</taxon>
        <taxon>Caryophyllales</taxon>
        <taxon>Caryophyllaceae</taxon>
        <taxon>Caryophylleae</taxon>
        <taxon>Saponaria</taxon>
    </lineage>
</organism>
<evidence type="ECO:0000259" key="1">
    <source>
        <dbReference type="PROSITE" id="PS50181"/>
    </source>
</evidence>
<dbReference type="PANTHER" id="PTHR31672:SF10">
    <property type="entry name" value="F-BOX DOMAIN-CONTAINING PROTEIN"/>
    <property type="match status" value="1"/>
</dbReference>
<dbReference type="AlphaFoldDB" id="A0AAW1II73"/>
<dbReference type="InterPro" id="IPR001810">
    <property type="entry name" value="F-box_dom"/>
</dbReference>
<name>A0AAW1II73_SAPOF</name>
<protein>
    <recommendedName>
        <fullName evidence="1">F-box domain-containing protein</fullName>
    </recommendedName>
</protein>
<dbReference type="Proteomes" id="UP001443914">
    <property type="component" value="Unassembled WGS sequence"/>
</dbReference>
<gene>
    <name evidence="2" type="ORF">RND81_09G042300</name>
</gene>